<dbReference type="GO" id="GO:0005789">
    <property type="term" value="C:endoplasmic reticulum membrane"/>
    <property type="evidence" value="ECO:0007669"/>
    <property type="project" value="UniProtKB-SubCell"/>
</dbReference>
<dbReference type="GO" id="GO:0042058">
    <property type="term" value="P:regulation of epidermal growth factor receptor signaling pathway"/>
    <property type="evidence" value="ECO:0007669"/>
    <property type="project" value="TreeGrafter"/>
</dbReference>
<dbReference type="InterPro" id="IPR035952">
    <property type="entry name" value="Rhomboid-like_sf"/>
</dbReference>
<dbReference type="InterPro" id="IPR001873">
    <property type="entry name" value="ENaC"/>
</dbReference>
<feature type="transmembrane region" description="Helical" evidence="15">
    <location>
        <begin position="228"/>
        <end position="247"/>
    </location>
</feature>
<accession>A0A1I8GCU9</accession>
<evidence type="ECO:0000256" key="9">
    <source>
        <dbReference type="ARBA" id="ARBA00023065"/>
    </source>
</evidence>
<dbReference type="Pfam" id="PF01694">
    <property type="entry name" value="Rhomboid"/>
    <property type="match status" value="1"/>
</dbReference>
<keyword evidence="9 13" id="KW-0406">Ion transport</keyword>
<feature type="transmembrane region" description="Helical" evidence="15">
    <location>
        <begin position="282"/>
        <end position="308"/>
    </location>
</feature>
<keyword evidence="11 13" id="KW-0739">Sodium transport</keyword>
<evidence type="ECO:0000256" key="6">
    <source>
        <dbReference type="ARBA" id="ARBA00022824"/>
    </source>
</evidence>
<evidence type="ECO:0000256" key="14">
    <source>
        <dbReference type="SAM" id="MobiDB-lite"/>
    </source>
</evidence>
<protein>
    <submittedName>
        <fullName evidence="18">Rhomboid domain-containing protein</fullName>
    </submittedName>
</protein>
<evidence type="ECO:0000313" key="17">
    <source>
        <dbReference type="Proteomes" id="UP000095280"/>
    </source>
</evidence>
<keyword evidence="17" id="KW-1185">Reference proteome</keyword>
<keyword evidence="4 13" id="KW-0894">Sodium channel</keyword>
<keyword evidence="10 15" id="KW-0472">Membrane</keyword>
<dbReference type="Gene3D" id="1.20.1540.10">
    <property type="entry name" value="Rhomboid-like"/>
    <property type="match status" value="1"/>
</dbReference>
<dbReference type="PANTHER" id="PTHR45965:SF3">
    <property type="entry name" value="INACTIVE RHOMBOID PROTEIN 1"/>
    <property type="match status" value="1"/>
</dbReference>
<evidence type="ECO:0000256" key="7">
    <source>
        <dbReference type="ARBA" id="ARBA00022989"/>
    </source>
</evidence>
<evidence type="ECO:0000256" key="8">
    <source>
        <dbReference type="ARBA" id="ARBA00023053"/>
    </source>
</evidence>
<evidence type="ECO:0000256" key="10">
    <source>
        <dbReference type="ARBA" id="ARBA00023136"/>
    </source>
</evidence>
<feature type="transmembrane region" description="Helical" evidence="15">
    <location>
        <begin position="201"/>
        <end position="221"/>
    </location>
</feature>
<keyword evidence="8" id="KW-0915">Sodium</keyword>
<keyword evidence="3 13" id="KW-0813">Transport</keyword>
<keyword evidence="6" id="KW-0256">Endoplasmic reticulum</keyword>
<dbReference type="WBParaSite" id="maker-uti_cns_0001501-snap-gene-0.46-mRNA-1">
    <property type="protein sequence ID" value="maker-uti_cns_0001501-snap-gene-0.46-mRNA-1"/>
    <property type="gene ID" value="maker-uti_cns_0001501-snap-gene-0.46"/>
</dbReference>
<keyword evidence="5 13" id="KW-0812">Transmembrane</keyword>
<dbReference type="InterPro" id="IPR051512">
    <property type="entry name" value="Inactive_Rhomboid"/>
</dbReference>
<sequence length="1302" mass="143191">SSAPGCSPFMSTWVKWTADKPGPENRISGPSAVRIRAPVRSRAQTVTRPGRMTSPGGRNCLLPGASISATDEPNHLNCAAPISARPCCVGIKAPLPIPTRHILSEHHLCSQVNCLSDACGMLGVSDRNHPSQFYRLFTSLFLHAGLITLAITLLHHLLFLRRLEQLAGWHRTALIYIGSGVMGNLVSINFLPYLVDVGPTSAQVGSLAPILIEFGMSWRFVTNRARSVAIFLLAFAVLIGLGLFPWFDNFANLGGLASGCLLSVVLLPYIHRGSTEQSAYRCRLISVCVCSLIWLGACLLFGAIFYLAPVSSCSWCVYFNCAPKWFESNFREKTFVDYCGNADLNRLEPTRCIERFNTDMGHFRLFITMTAFGADGSSGIFSSVMYLADSAGLSSSVDWLCHSSNVLRTTSAVTMSPAFLLITDRRKILLHDSSPAWAHHELHEPPSQGHDVASPAWAHHELHEPPSQGHDVQAQHYHHPEPNDNVEFLVEHVHWQDALQNVGPGRANVAHLEVAVGHSGEHVRSLPGAIVGYVIEYLQPEASHVEAQVASHQVELSDAVGDVAGLHQHEGRQPFARVLVTVARSIAEESQQGAGQESHFCLAFVANKAVRLELASLLSELAHVNANVGAEHQPQQFSAYCIRWSSSSLSVQHWIGSNTYCFMPMMVAMASRMPGTELSRKRQLRAFRLHQRLTVKEFLDNSTIHGLWRLQQQQQNEQLEDTDRCQNTANSAVCLQSPQQRRCNSRRLAWPCLLVCTFASLCLHLSQQVSVYYRYPLQSSTRELPNAFRFPSVTLCEAGQSRLFRLATPTSRIFSDFVHLTGWLLHLALEDSGLELLPGIASRGLQARDLIIQCRLDGVECRPDAFQRFYHGRHGNCFTLAGGDGSGGSNDSGPTVGKGLSLVLYSPGSDQHYRHALEIGRRRPGDGLETLGILVTAHAVGTAPHIDEDAVLAAVGQTTAIGLRELQTALCNTPVRPCQATGEFRTQLGGSRVYRTTLADRLDWRSAEHTLARCGCLPIGQALPDRLLGGDSSRPPRLCVDAFDIARGFGFFEELRRARRRVCNSSSSDGSWDRRPCLARLLLRSPRLRRNWDALRCYQLDESHQNEEPMEDQCESTAYQFQIFTSELPDSEDANATTGRYDARLIFQSLSAALAAAVAQREVTADAAAPHSLPAVTHSVQALGLRPADCAAMVRRAFANESHCALVQEFVSRHMLRVQVYPVSLDVARFAEERSYSAVDLLSHMGGILGLWIGASVVSLCELLELVAFLCAGAVGLGAGRRGLPCLTDQWTEMNDKKIESK</sequence>
<feature type="transmembrane region" description="Helical" evidence="15">
    <location>
        <begin position="172"/>
        <end position="195"/>
    </location>
</feature>
<name>A0A1I8GCU9_9PLAT</name>
<feature type="transmembrane region" description="Helical" evidence="15">
    <location>
        <begin position="140"/>
        <end position="160"/>
    </location>
</feature>
<keyword evidence="7 15" id="KW-1133">Transmembrane helix</keyword>
<evidence type="ECO:0000256" key="12">
    <source>
        <dbReference type="ARBA" id="ARBA00023303"/>
    </source>
</evidence>
<dbReference type="Pfam" id="PF00858">
    <property type="entry name" value="ASC"/>
    <property type="match status" value="1"/>
</dbReference>
<evidence type="ECO:0000256" key="3">
    <source>
        <dbReference type="ARBA" id="ARBA00022448"/>
    </source>
</evidence>
<comment type="subcellular location">
    <subcellularLocation>
        <location evidence="1">Endoplasmic reticulum membrane</location>
        <topology evidence="1">Multi-pass membrane protein</topology>
    </subcellularLocation>
</comment>
<evidence type="ECO:0000256" key="4">
    <source>
        <dbReference type="ARBA" id="ARBA00022461"/>
    </source>
</evidence>
<evidence type="ECO:0000259" key="16">
    <source>
        <dbReference type="Pfam" id="PF01694"/>
    </source>
</evidence>
<comment type="similarity">
    <text evidence="13">Belongs to the amiloride-sensitive sodium channel (TC 1.A.6) family.</text>
</comment>
<evidence type="ECO:0000256" key="11">
    <source>
        <dbReference type="ARBA" id="ARBA00023201"/>
    </source>
</evidence>
<dbReference type="InterPro" id="IPR022764">
    <property type="entry name" value="Peptidase_S54_rhomboid_dom"/>
</dbReference>
<comment type="similarity">
    <text evidence="2">Belongs to the peptidase S54 family.</text>
</comment>
<feature type="transmembrane region" description="Helical" evidence="15">
    <location>
        <begin position="253"/>
        <end position="270"/>
    </location>
</feature>
<dbReference type="Proteomes" id="UP000095280">
    <property type="component" value="Unplaced"/>
</dbReference>
<keyword evidence="12 13" id="KW-0407">Ion channel</keyword>
<organism evidence="17 18">
    <name type="scientific">Macrostomum lignano</name>
    <dbReference type="NCBI Taxonomy" id="282301"/>
    <lineage>
        <taxon>Eukaryota</taxon>
        <taxon>Metazoa</taxon>
        <taxon>Spiralia</taxon>
        <taxon>Lophotrochozoa</taxon>
        <taxon>Platyhelminthes</taxon>
        <taxon>Rhabditophora</taxon>
        <taxon>Macrostomorpha</taxon>
        <taxon>Macrostomida</taxon>
        <taxon>Macrostomidae</taxon>
        <taxon>Macrostomum</taxon>
    </lineage>
</organism>
<evidence type="ECO:0000256" key="1">
    <source>
        <dbReference type="ARBA" id="ARBA00004477"/>
    </source>
</evidence>
<dbReference type="PANTHER" id="PTHR45965">
    <property type="entry name" value="INACTIVE RHOMBOID PROTEIN"/>
    <property type="match status" value="1"/>
</dbReference>
<evidence type="ECO:0000313" key="18">
    <source>
        <dbReference type="WBParaSite" id="maker-uti_cns_0001501-snap-gene-0.46-mRNA-1"/>
    </source>
</evidence>
<dbReference type="PRINTS" id="PR01078">
    <property type="entry name" value="AMINACHANNEL"/>
</dbReference>
<dbReference type="Gene3D" id="2.60.470.10">
    <property type="entry name" value="Acid-sensing ion channels like domains"/>
    <property type="match status" value="1"/>
</dbReference>
<feature type="domain" description="Peptidase S54 rhomboid" evidence="16">
    <location>
        <begin position="131"/>
        <end position="268"/>
    </location>
</feature>
<dbReference type="GO" id="GO:0005272">
    <property type="term" value="F:sodium channel activity"/>
    <property type="evidence" value="ECO:0007669"/>
    <property type="project" value="UniProtKB-KW"/>
</dbReference>
<dbReference type="GO" id="GO:0050708">
    <property type="term" value="P:regulation of protein secretion"/>
    <property type="evidence" value="ECO:0007669"/>
    <property type="project" value="TreeGrafter"/>
</dbReference>
<evidence type="ECO:0000256" key="5">
    <source>
        <dbReference type="ARBA" id="ARBA00022692"/>
    </source>
</evidence>
<evidence type="ECO:0000256" key="15">
    <source>
        <dbReference type="SAM" id="Phobius"/>
    </source>
</evidence>
<evidence type="ECO:0000256" key="13">
    <source>
        <dbReference type="RuleBase" id="RU000679"/>
    </source>
</evidence>
<feature type="region of interest" description="Disordered" evidence="14">
    <location>
        <begin position="461"/>
        <end position="482"/>
    </location>
</feature>
<dbReference type="GO" id="GO:0004252">
    <property type="term" value="F:serine-type endopeptidase activity"/>
    <property type="evidence" value="ECO:0007669"/>
    <property type="project" value="InterPro"/>
</dbReference>
<reference evidence="18" key="1">
    <citation type="submission" date="2016-11" db="UniProtKB">
        <authorList>
            <consortium name="WormBaseParasite"/>
        </authorList>
    </citation>
    <scope>IDENTIFICATION</scope>
</reference>
<evidence type="ECO:0000256" key="2">
    <source>
        <dbReference type="ARBA" id="ARBA00009045"/>
    </source>
</evidence>
<dbReference type="Gene3D" id="1.10.287.770">
    <property type="entry name" value="YojJ-like"/>
    <property type="match status" value="1"/>
</dbReference>
<proteinExistence type="inferred from homology"/>
<dbReference type="SUPFAM" id="SSF144091">
    <property type="entry name" value="Rhomboid-like"/>
    <property type="match status" value="1"/>
</dbReference>